<dbReference type="InterPro" id="IPR000682">
    <property type="entry name" value="PCMT"/>
</dbReference>
<comment type="caution">
    <text evidence="8">The sequence shown here is derived from an EMBL/GenBank/DDBJ whole genome shotgun (WGS) entry which is preliminary data.</text>
</comment>
<dbReference type="Proteomes" id="UP000237755">
    <property type="component" value="Unassembled WGS sequence"/>
</dbReference>
<evidence type="ECO:0000256" key="6">
    <source>
        <dbReference type="ARBA" id="ARBA00022691"/>
    </source>
</evidence>
<evidence type="ECO:0000313" key="8">
    <source>
        <dbReference type="EMBL" id="PPL18776.1"/>
    </source>
</evidence>
<evidence type="ECO:0000256" key="4">
    <source>
        <dbReference type="ARBA" id="ARBA00022603"/>
    </source>
</evidence>
<feature type="active site" evidence="7">
    <location>
        <position position="74"/>
    </location>
</feature>
<proteinExistence type="inferred from homology"/>
<name>A0ABX5AVU1_9MICO</name>
<sequence>MALAPPRCCTGGVTELDARRAEMLERHLARRGITDALVLGAMAAVPREEFVSPALRADAYADHPLPIGDGQTISQPYIVALMVQAARVRAGSRVLEVGTGSGYAAAVLAAIAAEVWSIERMPLLAARAGELLARLGYANAHVRQADGTLGLIEHAPYDAIIVSAAGPSIPEALRAQLAPAGRLVLPVESPSGWQRLLVLHRPGDAGAVAAGREDAGWELESLGGVRFVPLIGEQGWQPNGTQPGSP</sequence>
<dbReference type="Pfam" id="PF01135">
    <property type="entry name" value="PCMT"/>
    <property type="match status" value="1"/>
</dbReference>
<evidence type="ECO:0000256" key="5">
    <source>
        <dbReference type="ARBA" id="ARBA00022679"/>
    </source>
</evidence>
<dbReference type="SUPFAM" id="SSF53335">
    <property type="entry name" value="S-adenosyl-L-methionine-dependent methyltransferases"/>
    <property type="match status" value="1"/>
</dbReference>
<comment type="similarity">
    <text evidence="2 7">Belongs to the methyltransferase superfamily. L-isoaspartyl/D-aspartyl protein methyltransferase family.</text>
</comment>
<dbReference type="InterPro" id="IPR029063">
    <property type="entry name" value="SAM-dependent_MTases_sf"/>
</dbReference>
<dbReference type="Gene3D" id="3.40.50.150">
    <property type="entry name" value="Vaccinia Virus protein VP39"/>
    <property type="match status" value="1"/>
</dbReference>
<comment type="catalytic activity">
    <reaction evidence="7">
        <text>[protein]-L-isoaspartate + S-adenosyl-L-methionine = [protein]-L-isoaspartate alpha-methyl ester + S-adenosyl-L-homocysteine</text>
        <dbReference type="Rhea" id="RHEA:12705"/>
        <dbReference type="Rhea" id="RHEA-COMP:12143"/>
        <dbReference type="Rhea" id="RHEA-COMP:12144"/>
        <dbReference type="ChEBI" id="CHEBI:57856"/>
        <dbReference type="ChEBI" id="CHEBI:59789"/>
        <dbReference type="ChEBI" id="CHEBI:90596"/>
        <dbReference type="ChEBI" id="CHEBI:90598"/>
        <dbReference type="EC" id="2.1.1.77"/>
    </reaction>
</comment>
<evidence type="ECO:0000256" key="3">
    <source>
        <dbReference type="ARBA" id="ARBA00022490"/>
    </source>
</evidence>
<protein>
    <recommendedName>
        <fullName evidence="7">Protein-L-isoaspartate O-methyltransferase</fullName>
        <ecNumber evidence="7">2.1.1.77</ecNumber>
    </recommendedName>
    <alternativeName>
        <fullName evidence="7">L-isoaspartyl protein carboxyl methyltransferase</fullName>
    </alternativeName>
    <alternativeName>
        <fullName evidence="7">Protein L-isoaspartyl methyltransferase</fullName>
    </alternativeName>
    <alternativeName>
        <fullName evidence="7">Protein-beta-aspartate methyltransferase</fullName>
        <shortName evidence="7">PIMT</shortName>
    </alternativeName>
</protein>
<dbReference type="PANTHER" id="PTHR11579">
    <property type="entry name" value="PROTEIN-L-ISOASPARTATE O-METHYLTRANSFERASE"/>
    <property type="match status" value="1"/>
</dbReference>
<reference evidence="8 9" key="1">
    <citation type="journal article" date="2008" name="Int. J. Syst. Evol. Microbiol.">
        <title>Leifsonia pindariensis sp. nov., isolated from the Pindari glacier of the Indian Himalayas, and emended description of the genus Leifsonia.</title>
        <authorList>
            <person name="Reddy G.S."/>
            <person name="Prabagaran S.R."/>
            <person name="Shivaji S."/>
        </authorList>
    </citation>
    <scope>NUCLEOTIDE SEQUENCE [LARGE SCALE GENOMIC DNA]</scope>
    <source>
        <strain evidence="8 9">PON 10</strain>
    </source>
</reference>
<dbReference type="HAMAP" id="MF_00090">
    <property type="entry name" value="PIMT"/>
    <property type="match status" value="1"/>
</dbReference>
<evidence type="ECO:0000313" key="9">
    <source>
        <dbReference type="Proteomes" id="UP000237755"/>
    </source>
</evidence>
<dbReference type="NCBIfam" id="NF001453">
    <property type="entry name" value="PRK00312.1"/>
    <property type="match status" value="1"/>
</dbReference>
<dbReference type="PANTHER" id="PTHR11579:SF0">
    <property type="entry name" value="PROTEIN-L-ISOASPARTATE(D-ASPARTATE) O-METHYLTRANSFERASE"/>
    <property type="match status" value="1"/>
</dbReference>
<gene>
    <name evidence="7" type="primary">pcm</name>
    <name evidence="8" type="ORF">GY24_09280</name>
</gene>
<comment type="subcellular location">
    <subcellularLocation>
        <location evidence="1 7">Cytoplasm</location>
    </subcellularLocation>
</comment>
<evidence type="ECO:0000256" key="7">
    <source>
        <dbReference type="HAMAP-Rule" id="MF_00090"/>
    </source>
</evidence>
<evidence type="ECO:0000256" key="2">
    <source>
        <dbReference type="ARBA" id="ARBA00005369"/>
    </source>
</evidence>
<dbReference type="PROSITE" id="PS01279">
    <property type="entry name" value="PCMT"/>
    <property type="match status" value="1"/>
</dbReference>
<organism evidence="8 9">
    <name type="scientific">Microterricola pindariensis</name>
    <dbReference type="NCBI Taxonomy" id="478010"/>
    <lineage>
        <taxon>Bacteria</taxon>
        <taxon>Bacillati</taxon>
        <taxon>Actinomycetota</taxon>
        <taxon>Actinomycetes</taxon>
        <taxon>Micrococcales</taxon>
        <taxon>Microbacteriaceae</taxon>
        <taxon>Microterricola</taxon>
    </lineage>
</organism>
<comment type="function">
    <text evidence="7">Catalyzes the methyl esterification of L-isoaspartyl residues in peptides and proteins that result from spontaneous decomposition of normal L-aspartyl and L-asparaginyl residues. It plays a role in the repair and/or degradation of damaged proteins.</text>
</comment>
<accession>A0ABX5AVU1</accession>
<dbReference type="CDD" id="cd02440">
    <property type="entry name" value="AdoMet_MTases"/>
    <property type="match status" value="1"/>
</dbReference>
<evidence type="ECO:0000256" key="1">
    <source>
        <dbReference type="ARBA" id="ARBA00004496"/>
    </source>
</evidence>
<keyword evidence="9" id="KW-1185">Reference proteome</keyword>
<keyword evidence="5 7" id="KW-0808">Transferase</keyword>
<dbReference type="EMBL" id="MPZN01000026">
    <property type="protein sequence ID" value="PPL18776.1"/>
    <property type="molecule type" value="Genomic_DNA"/>
</dbReference>
<keyword evidence="6 7" id="KW-0949">S-adenosyl-L-methionine</keyword>
<keyword evidence="4 7" id="KW-0489">Methyltransferase</keyword>
<dbReference type="NCBIfam" id="TIGR00080">
    <property type="entry name" value="pimt"/>
    <property type="match status" value="1"/>
</dbReference>
<keyword evidence="3 7" id="KW-0963">Cytoplasm</keyword>
<dbReference type="EC" id="2.1.1.77" evidence="7"/>